<dbReference type="RefSeq" id="WP_152809655.1">
    <property type="nucleotide sequence ID" value="NZ_WHNW01000003.1"/>
</dbReference>
<dbReference type="InParanoid" id="A0A6N7F234"/>
<organism evidence="11 12">
    <name type="scientific">Ostreibacterium oceani</name>
    <dbReference type="NCBI Taxonomy" id="2654998"/>
    <lineage>
        <taxon>Bacteria</taxon>
        <taxon>Pseudomonadati</taxon>
        <taxon>Pseudomonadota</taxon>
        <taxon>Gammaproteobacteria</taxon>
        <taxon>Cardiobacteriales</taxon>
        <taxon>Ostreibacteriaceae</taxon>
        <taxon>Ostreibacterium</taxon>
    </lineage>
</organism>
<keyword evidence="3 5" id="KW-0663">Pyridoxal phosphate</keyword>
<dbReference type="Pfam" id="PF00278">
    <property type="entry name" value="Orn_DAP_Arg_deC"/>
    <property type="match status" value="1"/>
</dbReference>
<dbReference type="InterPro" id="IPR000183">
    <property type="entry name" value="Orn/DAP/Arg_de-COase"/>
</dbReference>
<comment type="catalytic activity">
    <reaction evidence="5 8">
        <text>meso-2,6-diaminopimelate + H(+) = L-lysine + CO2</text>
        <dbReference type="Rhea" id="RHEA:15101"/>
        <dbReference type="ChEBI" id="CHEBI:15378"/>
        <dbReference type="ChEBI" id="CHEBI:16526"/>
        <dbReference type="ChEBI" id="CHEBI:32551"/>
        <dbReference type="ChEBI" id="CHEBI:57791"/>
        <dbReference type="EC" id="4.1.1.20"/>
    </reaction>
</comment>
<proteinExistence type="inferred from homology"/>
<dbReference type="Gene3D" id="2.40.37.10">
    <property type="entry name" value="Lyase, Ornithine Decarboxylase, Chain A, domain 1"/>
    <property type="match status" value="1"/>
</dbReference>
<evidence type="ECO:0000259" key="9">
    <source>
        <dbReference type="Pfam" id="PF00278"/>
    </source>
</evidence>
<feature type="binding site" evidence="5">
    <location>
        <position position="398"/>
    </location>
    <ligand>
        <name>pyridoxal 5'-phosphate</name>
        <dbReference type="ChEBI" id="CHEBI:597326"/>
    </ligand>
</feature>
<comment type="similarity">
    <text evidence="5">Belongs to the Orn/Lys/Arg decarboxylase class-II family. LysA subfamily.</text>
</comment>
<feature type="binding site" evidence="5">
    <location>
        <position position="236"/>
    </location>
    <ligand>
        <name>pyridoxal 5'-phosphate</name>
        <dbReference type="ChEBI" id="CHEBI:597326"/>
    </ligand>
</feature>
<dbReference type="FunFam" id="3.20.20.10:FF:000003">
    <property type="entry name" value="Diaminopimelate decarboxylase"/>
    <property type="match status" value="1"/>
</dbReference>
<evidence type="ECO:0000313" key="12">
    <source>
        <dbReference type="Proteomes" id="UP000471298"/>
    </source>
</evidence>
<dbReference type="SUPFAM" id="SSF50621">
    <property type="entry name" value="Alanine racemase C-terminal domain-like"/>
    <property type="match status" value="1"/>
</dbReference>
<comment type="function">
    <text evidence="5">Specifically catalyzes the decarboxylation of meso-diaminopimelate (meso-DAP) to L-lysine.</text>
</comment>
<dbReference type="Pfam" id="PF02784">
    <property type="entry name" value="Orn_Arg_deC_N"/>
    <property type="match status" value="1"/>
</dbReference>
<comment type="caution">
    <text evidence="11">The sequence shown here is derived from an EMBL/GenBank/DDBJ whole genome shotgun (WGS) entry which is preliminary data.</text>
</comment>
<dbReference type="InterPro" id="IPR002986">
    <property type="entry name" value="DAP_deCOOHase_LysA"/>
</dbReference>
<dbReference type="InterPro" id="IPR022643">
    <property type="entry name" value="De-COase2_C"/>
</dbReference>
<dbReference type="Proteomes" id="UP000471298">
    <property type="component" value="Unassembled WGS sequence"/>
</dbReference>
<dbReference type="PROSITE" id="PS00878">
    <property type="entry name" value="ODR_DC_2_1"/>
    <property type="match status" value="1"/>
</dbReference>
<feature type="binding site" evidence="5">
    <location>
        <position position="398"/>
    </location>
    <ligand>
        <name>substrate</name>
    </ligand>
</feature>
<evidence type="ECO:0000313" key="11">
    <source>
        <dbReference type="EMBL" id="MPV85926.1"/>
    </source>
</evidence>
<feature type="binding site" evidence="5">
    <location>
        <begin position="270"/>
        <end position="273"/>
    </location>
    <ligand>
        <name>pyridoxal 5'-phosphate</name>
        <dbReference type="ChEBI" id="CHEBI:597326"/>
    </ligand>
</feature>
<dbReference type="GO" id="GO:0008836">
    <property type="term" value="F:diaminopimelate decarboxylase activity"/>
    <property type="evidence" value="ECO:0007669"/>
    <property type="project" value="UniProtKB-UniRule"/>
</dbReference>
<feature type="binding site" evidence="5">
    <location>
        <position position="273"/>
    </location>
    <ligand>
        <name>substrate</name>
    </ligand>
</feature>
<keyword evidence="4 5" id="KW-0456">Lyase</keyword>
<dbReference type="InterPro" id="IPR022653">
    <property type="entry name" value="De-COase2_pyr-phos_BS"/>
</dbReference>
<evidence type="ECO:0000256" key="8">
    <source>
        <dbReference type="RuleBase" id="RU003738"/>
    </source>
</evidence>
<feature type="active site" description="Proton donor" evidence="7">
    <location>
        <position position="370"/>
    </location>
</feature>
<dbReference type="GO" id="GO:0030170">
    <property type="term" value="F:pyridoxal phosphate binding"/>
    <property type="evidence" value="ECO:0007669"/>
    <property type="project" value="UniProtKB-UniRule"/>
</dbReference>
<dbReference type="PRINTS" id="PR01181">
    <property type="entry name" value="DAPDCRBXLASE"/>
</dbReference>
<feature type="domain" description="Orn/DAP/Arg decarboxylase 2 N-terminal" evidence="10">
    <location>
        <begin position="34"/>
        <end position="277"/>
    </location>
</feature>
<keyword evidence="12" id="KW-1185">Reference proteome</keyword>
<dbReference type="CDD" id="cd06828">
    <property type="entry name" value="PLPDE_III_DapDC"/>
    <property type="match status" value="1"/>
</dbReference>
<dbReference type="InterPro" id="IPR022644">
    <property type="entry name" value="De-COase2_N"/>
</dbReference>
<gene>
    <name evidence="5 11" type="primary">lysA</name>
    <name evidence="11" type="ORF">GCU85_04135</name>
</gene>
<dbReference type="HAMAP" id="MF_02120">
    <property type="entry name" value="LysA"/>
    <property type="match status" value="1"/>
</dbReference>
<dbReference type="InterPro" id="IPR009006">
    <property type="entry name" value="Ala_racemase/Decarboxylase_C"/>
</dbReference>
<evidence type="ECO:0000256" key="4">
    <source>
        <dbReference type="ARBA" id="ARBA00023239"/>
    </source>
</evidence>
<evidence type="ECO:0000256" key="3">
    <source>
        <dbReference type="ARBA" id="ARBA00022898"/>
    </source>
</evidence>
<evidence type="ECO:0000256" key="5">
    <source>
        <dbReference type="HAMAP-Rule" id="MF_02120"/>
    </source>
</evidence>
<comment type="pathway">
    <text evidence="5 8">Amino-acid biosynthesis; L-lysine biosynthesis via DAP pathway; L-lysine from DL-2,6-diaminopimelate: step 1/1.</text>
</comment>
<dbReference type="PANTHER" id="PTHR43727">
    <property type="entry name" value="DIAMINOPIMELATE DECARBOXYLASE"/>
    <property type="match status" value="1"/>
</dbReference>
<accession>A0A6N7F234</accession>
<feature type="modified residue" description="N6-(pyridoxal phosphate)lysine" evidence="5 7">
    <location>
        <position position="56"/>
    </location>
</feature>
<dbReference type="UniPathway" id="UPA00034">
    <property type="reaction ID" value="UER00027"/>
</dbReference>
<evidence type="ECO:0000256" key="1">
    <source>
        <dbReference type="ARBA" id="ARBA00001933"/>
    </source>
</evidence>
<evidence type="ECO:0000256" key="7">
    <source>
        <dbReference type="PIRSR" id="PIRSR600183-50"/>
    </source>
</evidence>
<dbReference type="AlphaFoldDB" id="A0A6N7F234"/>
<keyword evidence="5 8" id="KW-0457">Lysine biosynthesis</keyword>
<evidence type="ECO:0000256" key="2">
    <source>
        <dbReference type="ARBA" id="ARBA00022793"/>
    </source>
</evidence>
<evidence type="ECO:0000256" key="6">
    <source>
        <dbReference type="NCBIfam" id="TIGR01048"/>
    </source>
</evidence>
<sequence length="464" mass="50905">MTQPTTTLPKHSLLLALAKQYGTPAYVYDKNCILNNLTAYQAAFKHRRHQICYAVKANSNLHILKLLAAAGAGFDIVSIGELQRVIMAGGDPKKTIFSGVGKQLEEIIMALDIGIEAFDIESLPELDTIIQAAEATETIAPISIRFNPNVDAKTHPYISTGLKESKFGLTESQATLAYQRAKDSPWINIVGINMHIGSQITDIDAFANALSEQAAFVKHLTHTLDIKLQHINIGGGIGVCYQDEQPIALDAFAQLVSSTYPDPNITLIMEPGRSIVANAGVLLTEVLYVKSHQDQHFTIVDAGMNDYIRTALYQAYNQISNLGALSDCTIDDYTADDYTADSQQTIPPDTATQQPIEQQPMEQAIVGPVCESGDFFAKKRRLKSQAGDILAIHDVGAYGFVMASNYNTRMRPAEILIDGDEATLIRRRETFEAVIAPELIGDLALESEYDDATHDGLYHETYHD</sequence>
<feature type="domain" description="Orn/DAP/Arg decarboxylase 2 C-terminal" evidence="9">
    <location>
        <begin position="26"/>
        <end position="396"/>
    </location>
</feature>
<feature type="binding site" evidence="5">
    <location>
        <position position="309"/>
    </location>
    <ligand>
        <name>substrate</name>
    </ligand>
</feature>
<dbReference type="EC" id="4.1.1.20" evidence="5 6"/>
<feature type="binding site" evidence="5">
    <location>
        <position position="313"/>
    </location>
    <ligand>
        <name>substrate</name>
    </ligand>
</feature>
<evidence type="ECO:0000259" key="10">
    <source>
        <dbReference type="Pfam" id="PF02784"/>
    </source>
</evidence>
<keyword evidence="2 5" id="KW-0210">Decarboxylase</keyword>
<dbReference type="Gene3D" id="3.20.20.10">
    <property type="entry name" value="Alanine racemase"/>
    <property type="match status" value="1"/>
</dbReference>
<name>A0A6N7F234_9GAMM</name>
<dbReference type="NCBIfam" id="TIGR01048">
    <property type="entry name" value="lysA"/>
    <property type="match status" value="1"/>
</dbReference>
<dbReference type="PRINTS" id="PR01179">
    <property type="entry name" value="ODADCRBXLASE"/>
</dbReference>
<keyword evidence="5" id="KW-0028">Amino-acid biosynthesis</keyword>
<protein>
    <recommendedName>
        <fullName evidence="5 6">Diaminopimelate decarboxylase</fullName>
        <shortName evidence="5">DAP decarboxylase</shortName>
        <shortName evidence="5">DAPDC</shortName>
        <ecNumber evidence="5 6">4.1.1.20</ecNumber>
    </recommendedName>
</protein>
<dbReference type="SUPFAM" id="SSF51419">
    <property type="entry name" value="PLP-binding barrel"/>
    <property type="match status" value="1"/>
</dbReference>
<dbReference type="FunCoup" id="A0A6N7F234">
    <property type="interactions" value="412"/>
</dbReference>
<dbReference type="PANTHER" id="PTHR43727:SF2">
    <property type="entry name" value="GROUP IV DECARBOXYLASE"/>
    <property type="match status" value="1"/>
</dbReference>
<dbReference type="InterPro" id="IPR029066">
    <property type="entry name" value="PLP-binding_barrel"/>
</dbReference>
<comment type="cofactor">
    <cofactor evidence="1 5 7 8">
        <name>pyridoxal 5'-phosphate</name>
        <dbReference type="ChEBI" id="CHEBI:597326"/>
    </cofactor>
</comment>
<feature type="binding site" evidence="5">
    <location>
        <position position="371"/>
    </location>
    <ligand>
        <name>substrate</name>
    </ligand>
</feature>
<dbReference type="GO" id="GO:0009089">
    <property type="term" value="P:lysine biosynthetic process via diaminopimelate"/>
    <property type="evidence" value="ECO:0007669"/>
    <property type="project" value="UniProtKB-UniRule"/>
</dbReference>
<reference evidence="11 12" key="1">
    <citation type="submission" date="2019-10" db="EMBL/GenBank/DDBJ databases">
        <title>Cardiobacteriales fam. a chemoheterotrophic member of the order Cardiobacteriales, and proposal of Cardiobacteriales fam. nov.</title>
        <authorList>
            <person name="Wang C."/>
        </authorList>
    </citation>
    <scope>NUCLEOTIDE SEQUENCE [LARGE SCALE GENOMIC DNA]</scope>
    <source>
        <strain evidence="11 12">ML27</strain>
    </source>
</reference>
<dbReference type="EMBL" id="WHNW01000003">
    <property type="protein sequence ID" value="MPV85926.1"/>
    <property type="molecule type" value="Genomic_DNA"/>
</dbReference>
<comment type="subunit">
    <text evidence="5">Homodimer.</text>
</comment>